<dbReference type="Pfam" id="PF12796">
    <property type="entry name" value="Ank_2"/>
    <property type="match status" value="3"/>
</dbReference>
<evidence type="ECO:0000259" key="4">
    <source>
        <dbReference type="Pfam" id="PF22939"/>
    </source>
</evidence>
<dbReference type="Gene3D" id="1.25.40.20">
    <property type="entry name" value="Ankyrin repeat-containing domain"/>
    <property type="match status" value="3"/>
</dbReference>
<dbReference type="SUPFAM" id="SSF48403">
    <property type="entry name" value="Ankyrin repeat"/>
    <property type="match status" value="1"/>
</dbReference>
<dbReference type="Proteomes" id="UP001313282">
    <property type="component" value="Unassembled WGS sequence"/>
</dbReference>
<dbReference type="InterPro" id="IPR002110">
    <property type="entry name" value="Ankyrin_rpt"/>
</dbReference>
<evidence type="ECO:0000313" key="6">
    <source>
        <dbReference type="Proteomes" id="UP001313282"/>
    </source>
</evidence>
<feature type="repeat" description="ANK" evidence="3">
    <location>
        <begin position="277"/>
        <end position="309"/>
    </location>
</feature>
<dbReference type="AlphaFoldDB" id="A0AAN8MQV4"/>
<evidence type="ECO:0000256" key="2">
    <source>
        <dbReference type="ARBA" id="ARBA00023043"/>
    </source>
</evidence>
<reference evidence="5 6" key="1">
    <citation type="submission" date="2019-10" db="EMBL/GenBank/DDBJ databases">
        <authorList>
            <person name="Palmer J.M."/>
        </authorList>
    </citation>
    <scope>NUCLEOTIDE SEQUENCE [LARGE SCALE GENOMIC DNA]</scope>
    <source>
        <strain evidence="5 6">TWF718</strain>
    </source>
</reference>
<feature type="domain" description="GPI inositol-deacylase winged helix" evidence="4">
    <location>
        <begin position="30"/>
        <end position="110"/>
    </location>
</feature>
<proteinExistence type="predicted"/>
<keyword evidence="2 3" id="KW-0040">ANK repeat</keyword>
<feature type="repeat" description="ANK" evidence="3">
    <location>
        <begin position="210"/>
        <end position="242"/>
    </location>
</feature>
<dbReference type="PROSITE" id="PS50297">
    <property type="entry name" value="ANK_REP_REGION"/>
    <property type="match status" value="7"/>
</dbReference>
<dbReference type="EMBL" id="JAVHNR010000008">
    <property type="protein sequence ID" value="KAK6334999.1"/>
    <property type="molecule type" value="Genomic_DNA"/>
</dbReference>
<dbReference type="GO" id="GO:0000976">
    <property type="term" value="F:transcription cis-regulatory region binding"/>
    <property type="evidence" value="ECO:0007669"/>
    <property type="project" value="TreeGrafter"/>
</dbReference>
<accession>A0AAN8MQV4</accession>
<dbReference type="PRINTS" id="PR01415">
    <property type="entry name" value="ANKYRIN"/>
</dbReference>
<dbReference type="PANTHER" id="PTHR24193:SF121">
    <property type="entry name" value="ADA2A-CONTAINING COMPLEX COMPONENT 3, ISOFORM D"/>
    <property type="match status" value="1"/>
</dbReference>
<dbReference type="PROSITE" id="PS50088">
    <property type="entry name" value="ANK_REPEAT"/>
    <property type="match status" value="8"/>
</dbReference>
<feature type="repeat" description="ANK" evidence="3">
    <location>
        <begin position="345"/>
        <end position="377"/>
    </location>
</feature>
<dbReference type="GO" id="GO:0045944">
    <property type="term" value="P:positive regulation of transcription by RNA polymerase II"/>
    <property type="evidence" value="ECO:0007669"/>
    <property type="project" value="TreeGrafter"/>
</dbReference>
<dbReference type="GO" id="GO:0005634">
    <property type="term" value="C:nucleus"/>
    <property type="evidence" value="ECO:0007669"/>
    <property type="project" value="TreeGrafter"/>
</dbReference>
<name>A0AAN8MQV4_9PEZI</name>
<sequence>MRVALEILPTGEKAYDQAYEDAMVRIEGQNKDFKDLAHQVLSWITRARRPVTTLELQHALAVETGLGQLELDQDNCPEKTKMVSVCAGLVMIDEESQIIRLVHYTTQEYFDRTWQKWFRNAEKNIAEACVTYLSYGIFKGPSITKEDLEARLRLNALYNYAANYWGYHTNISSIGSALLVITFLGNRDAVLACSQVLEPFRYDYHAESFGGWTAVHLAAYAGAYGSIEDMLDKDADLEAKDNKWRRTPLSWAAKKGHESIVKLLVDRRADLEAKDRRGQTPLSLAVEHGHEAVVRLLVDRGADLEAQDSKWDRTPLSWAAGHGHEAIVRLLVDRGVDLEAQDSKWGRTPLFFALVRGHEAVVKLLMDRGANLEAESTGLGQTPLSWAVENGHEAVVKLLVDGGANLEAESTGFGQTPLSWAAEHGREAVVKLLVDGGANLEAKDRQGRVPLFWAAKNEHEAVVRLLVDRITDLEAKKEQGRIPLLWAANGKYDLAVKLRLGRDAISGRTEGKQRVSFNQSWK</sequence>
<dbReference type="InterPro" id="IPR050663">
    <property type="entry name" value="Ankyrin-SOCS_Box"/>
</dbReference>
<dbReference type="Pfam" id="PF00023">
    <property type="entry name" value="Ank"/>
    <property type="match status" value="1"/>
</dbReference>
<dbReference type="Pfam" id="PF22939">
    <property type="entry name" value="WHD_GPIID"/>
    <property type="match status" value="1"/>
</dbReference>
<dbReference type="InterPro" id="IPR054471">
    <property type="entry name" value="GPIID_WHD"/>
</dbReference>
<feature type="repeat" description="ANK" evidence="3">
    <location>
        <begin position="379"/>
        <end position="411"/>
    </location>
</feature>
<gene>
    <name evidence="5" type="ORF">TWF718_010440</name>
</gene>
<organism evidence="5 6">
    <name type="scientific">Orbilia javanica</name>
    <dbReference type="NCBI Taxonomy" id="47235"/>
    <lineage>
        <taxon>Eukaryota</taxon>
        <taxon>Fungi</taxon>
        <taxon>Dikarya</taxon>
        <taxon>Ascomycota</taxon>
        <taxon>Pezizomycotina</taxon>
        <taxon>Orbiliomycetes</taxon>
        <taxon>Orbiliales</taxon>
        <taxon>Orbiliaceae</taxon>
        <taxon>Orbilia</taxon>
    </lineage>
</organism>
<dbReference type="SMART" id="SM00248">
    <property type="entry name" value="ANK"/>
    <property type="match status" value="8"/>
</dbReference>
<protein>
    <recommendedName>
        <fullName evidence="4">GPI inositol-deacylase winged helix domain-containing protein</fullName>
    </recommendedName>
</protein>
<keyword evidence="1" id="KW-0677">Repeat</keyword>
<keyword evidence="6" id="KW-1185">Reference proteome</keyword>
<dbReference type="InterPro" id="IPR036770">
    <property type="entry name" value="Ankyrin_rpt-contain_sf"/>
</dbReference>
<evidence type="ECO:0000313" key="5">
    <source>
        <dbReference type="EMBL" id="KAK6334999.1"/>
    </source>
</evidence>
<feature type="repeat" description="ANK" evidence="3">
    <location>
        <begin position="311"/>
        <end position="343"/>
    </location>
</feature>
<feature type="repeat" description="ANK" evidence="3">
    <location>
        <begin position="244"/>
        <end position="276"/>
    </location>
</feature>
<dbReference type="PANTHER" id="PTHR24193">
    <property type="entry name" value="ANKYRIN REPEAT PROTEIN"/>
    <property type="match status" value="1"/>
</dbReference>
<evidence type="ECO:0000256" key="1">
    <source>
        <dbReference type="ARBA" id="ARBA00022737"/>
    </source>
</evidence>
<evidence type="ECO:0000256" key="3">
    <source>
        <dbReference type="PROSITE-ProRule" id="PRU00023"/>
    </source>
</evidence>
<feature type="repeat" description="ANK" evidence="3">
    <location>
        <begin position="446"/>
        <end position="478"/>
    </location>
</feature>
<comment type="caution">
    <text evidence="5">The sequence shown here is derived from an EMBL/GenBank/DDBJ whole genome shotgun (WGS) entry which is preliminary data.</text>
</comment>
<feature type="repeat" description="ANK" evidence="3">
    <location>
        <begin position="413"/>
        <end position="445"/>
    </location>
</feature>